<protein>
    <recommendedName>
        <fullName evidence="2">Ubiquitin-like domain-containing protein</fullName>
    </recommendedName>
</protein>
<feature type="domain" description="Ubiquitin-like" evidence="2">
    <location>
        <begin position="181"/>
        <end position="244"/>
    </location>
</feature>
<evidence type="ECO:0000256" key="1">
    <source>
        <dbReference type="SAM" id="MobiDB-lite"/>
    </source>
</evidence>
<dbReference type="InterPro" id="IPR029071">
    <property type="entry name" value="Ubiquitin-like_domsf"/>
</dbReference>
<dbReference type="EMBL" id="BNJQ01000029">
    <property type="protein sequence ID" value="GHP10447.1"/>
    <property type="molecule type" value="Genomic_DNA"/>
</dbReference>
<keyword evidence="4" id="KW-1185">Reference proteome</keyword>
<dbReference type="AlphaFoldDB" id="A0A830HZY3"/>
<name>A0A830HZY3_9CHLO</name>
<proteinExistence type="predicted"/>
<dbReference type="OrthoDB" id="1047367at2759"/>
<dbReference type="Proteomes" id="UP000660262">
    <property type="component" value="Unassembled WGS sequence"/>
</dbReference>
<organism evidence="3 4">
    <name type="scientific">Pycnococcus provasolii</name>
    <dbReference type="NCBI Taxonomy" id="41880"/>
    <lineage>
        <taxon>Eukaryota</taxon>
        <taxon>Viridiplantae</taxon>
        <taxon>Chlorophyta</taxon>
        <taxon>Pseudoscourfieldiophyceae</taxon>
        <taxon>Pseudoscourfieldiales</taxon>
        <taxon>Pycnococcaceae</taxon>
        <taxon>Pycnococcus</taxon>
    </lineage>
</organism>
<dbReference type="Gene3D" id="3.10.20.90">
    <property type="entry name" value="Phosphatidylinositol 3-kinase Catalytic Subunit, Chain A, domain 1"/>
    <property type="match status" value="1"/>
</dbReference>
<sequence length="261" mass="29440">MNADGSLLPPQASVPPISPSTGLPHAYRPSHREGMVNAAANFHVGSTPTTWTPQETSSENLQAENFYAEAPWKDSLDMAYSKYNPQPCSGQVGFHKLPPNNYPFFQEEEKYVPIIQADGGVLSDWKPMYDPTPEQADIDRKIAFETGVPHGFVKQSDKYKDDPTIKLLVRSLLHTNDEYGTTVDLKTGKHSGGPFWVEVSPKMRIDDLRVVIKKASGLMPGIMRLNYAGKDFEDPQRTLEQYGVRFWNEKFPDWAIIIRRV</sequence>
<feature type="region of interest" description="Disordered" evidence="1">
    <location>
        <begin position="1"/>
        <end position="29"/>
    </location>
</feature>
<evidence type="ECO:0000313" key="4">
    <source>
        <dbReference type="Proteomes" id="UP000660262"/>
    </source>
</evidence>
<evidence type="ECO:0000313" key="3">
    <source>
        <dbReference type="EMBL" id="GHP10447.1"/>
    </source>
</evidence>
<dbReference type="CDD" id="cd17039">
    <property type="entry name" value="Ubl_ubiquitin_like"/>
    <property type="match status" value="1"/>
</dbReference>
<dbReference type="InterPro" id="IPR000626">
    <property type="entry name" value="Ubiquitin-like_dom"/>
</dbReference>
<comment type="caution">
    <text evidence="3">The sequence shown here is derived from an EMBL/GenBank/DDBJ whole genome shotgun (WGS) entry which is preliminary data.</text>
</comment>
<dbReference type="PROSITE" id="PS50053">
    <property type="entry name" value="UBIQUITIN_2"/>
    <property type="match status" value="1"/>
</dbReference>
<reference evidence="3" key="1">
    <citation type="submission" date="2020-10" db="EMBL/GenBank/DDBJ databases">
        <title>Unveiling of a novel bifunctional photoreceptor, Dualchrome1, isolated from a cosmopolitan green alga.</title>
        <authorList>
            <person name="Suzuki S."/>
            <person name="Kawachi M."/>
        </authorList>
    </citation>
    <scope>NUCLEOTIDE SEQUENCE</scope>
    <source>
        <strain evidence="3">NIES 2893</strain>
    </source>
</reference>
<gene>
    <name evidence="3" type="ORF">PPROV_000917800</name>
</gene>
<dbReference type="SUPFAM" id="SSF54236">
    <property type="entry name" value="Ubiquitin-like"/>
    <property type="match status" value="1"/>
</dbReference>
<evidence type="ECO:0000259" key="2">
    <source>
        <dbReference type="PROSITE" id="PS50053"/>
    </source>
</evidence>
<accession>A0A830HZY3</accession>